<gene>
    <name evidence="3" type="ORF">ASPACDRAFT_78711</name>
</gene>
<proteinExistence type="predicted"/>
<evidence type="ECO:0000313" key="3">
    <source>
        <dbReference type="EMBL" id="OJJ99767.1"/>
    </source>
</evidence>
<keyword evidence="2" id="KW-1133">Transmembrane helix</keyword>
<feature type="region of interest" description="Disordered" evidence="1">
    <location>
        <begin position="131"/>
        <end position="238"/>
    </location>
</feature>
<accession>A0A1L9WV59</accession>
<feature type="compositionally biased region" description="Low complexity" evidence="1">
    <location>
        <begin position="158"/>
        <end position="192"/>
    </location>
</feature>
<keyword evidence="4" id="KW-1185">Reference proteome</keyword>
<dbReference type="STRING" id="690307.A0A1L9WV59"/>
<protein>
    <recommendedName>
        <fullName evidence="5">NPCC-domain-containing protein</fullName>
    </recommendedName>
</protein>
<dbReference type="OMA" id="QYATTFD"/>
<evidence type="ECO:0000256" key="1">
    <source>
        <dbReference type="SAM" id="MobiDB-lite"/>
    </source>
</evidence>
<dbReference type="OrthoDB" id="429932at2759"/>
<dbReference type="EMBL" id="KV878977">
    <property type="protein sequence ID" value="OJJ99767.1"/>
    <property type="molecule type" value="Genomic_DNA"/>
</dbReference>
<feature type="transmembrane region" description="Helical" evidence="2">
    <location>
        <begin position="93"/>
        <end position="114"/>
    </location>
</feature>
<dbReference type="RefSeq" id="XP_020056107.1">
    <property type="nucleotide sequence ID" value="XM_020205247.1"/>
</dbReference>
<feature type="compositionally biased region" description="Low complexity" evidence="1">
    <location>
        <begin position="1"/>
        <end position="23"/>
    </location>
</feature>
<feature type="compositionally biased region" description="Low complexity" evidence="1">
    <location>
        <begin position="212"/>
        <end position="229"/>
    </location>
</feature>
<dbReference type="GO" id="GO:0070762">
    <property type="term" value="C:nuclear pore transmembrane ring"/>
    <property type="evidence" value="ECO:0007669"/>
    <property type="project" value="TreeGrafter"/>
</dbReference>
<dbReference type="Pfam" id="PF08058">
    <property type="entry name" value="NPCC"/>
    <property type="match status" value="1"/>
</dbReference>
<dbReference type="AlphaFoldDB" id="A0A1L9WV59"/>
<feature type="region of interest" description="Disordered" evidence="1">
    <location>
        <begin position="271"/>
        <end position="295"/>
    </location>
</feature>
<sequence>MASSAPPSTPKAATAASTVVPVPDQSQTPGKWRHPHLDEVVRRQNAGTFGDRNINKLVWNGAALFATCVFGDIIRSYCLWLQHITQYSTYPDLSLLVLRLIFVLNILVALYPLFGPKDDLSDIPLTPTQRSLLGLDPTATPPLTPGTSYVTPPKYRLSTSRGASPASRSGSPLSASAGASGRRVSSGPAFSPSPSPLFQKLVNSSGKESGRRPSFGSSSPLGRSTSFSPYRDSTTTFKDSTASFKDSTASFRDSTASFRDSTASFKESTMSTMSSMSLSTMSSLGPASPSPVGGKRANLGLSNKWLYERSRRLSASNSSY</sequence>
<dbReference type="Proteomes" id="UP000184546">
    <property type="component" value="Unassembled WGS sequence"/>
</dbReference>
<keyword evidence="2" id="KW-0812">Transmembrane</keyword>
<evidence type="ECO:0000313" key="4">
    <source>
        <dbReference type="Proteomes" id="UP000184546"/>
    </source>
</evidence>
<feature type="compositionally biased region" description="Low complexity" evidence="1">
    <location>
        <begin position="271"/>
        <end position="284"/>
    </location>
</feature>
<organism evidence="3 4">
    <name type="scientific">Aspergillus aculeatus (strain ATCC 16872 / CBS 172.66 / WB 5094)</name>
    <dbReference type="NCBI Taxonomy" id="690307"/>
    <lineage>
        <taxon>Eukaryota</taxon>
        <taxon>Fungi</taxon>
        <taxon>Dikarya</taxon>
        <taxon>Ascomycota</taxon>
        <taxon>Pezizomycotina</taxon>
        <taxon>Eurotiomycetes</taxon>
        <taxon>Eurotiomycetidae</taxon>
        <taxon>Eurotiales</taxon>
        <taxon>Aspergillaceae</taxon>
        <taxon>Aspergillus</taxon>
        <taxon>Aspergillus subgen. Circumdati</taxon>
    </lineage>
</organism>
<dbReference type="InterPro" id="IPR012578">
    <property type="entry name" value="Nucl_pore_cmplx"/>
</dbReference>
<reference evidence="4" key="1">
    <citation type="journal article" date="2017" name="Genome Biol.">
        <title>Comparative genomics reveals high biological diversity and specific adaptations in the industrially and medically important fungal genus Aspergillus.</title>
        <authorList>
            <person name="de Vries R.P."/>
            <person name="Riley R."/>
            <person name="Wiebenga A."/>
            <person name="Aguilar-Osorio G."/>
            <person name="Amillis S."/>
            <person name="Uchima C.A."/>
            <person name="Anderluh G."/>
            <person name="Asadollahi M."/>
            <person name="Askin M."/>
            <person name="Barry K."/>
            <person name="Battaglia E."/>
            <person name="Bayram O."/>
            <person name="Benocci T."/>
            <person name="Braus-Stromeyer S.A."/>
            <person name="Caldana C."/>
            <person name="Canovas D."/>
            <person name="Cerqueira G.C."/>
            <person name="Chen F."/>
            <person name="Chen W."/>
            <person name="Choi C."/>
            <person name="Clum A."/>
            <person name="Dos Santos R.A."/>
            <person name="Damasio A.R."/>
            <person name="Diallinas G."/>
            <person name="Emri T."/>
            <person name="Fekete E."/>
            <person name="Flipphi M."/>
            <person name="Freyberg S."/>
            <person name="Gallo A."/>
            <person name="Gournas C."/>
            <person name="Habgood R."/>
            <person name="Hainaut M."/>
            <person name="Harispe M.L."/>
            <person name="Henrissat B."/>
            <person name="Hilden K.S."/>
            <person name="Hope R."/>
            <person name="Hossain A."/>
            <person name="Karabika E."/>
            <person name="Karaffa L."/>
            <person name="Karanyi Z."/>
            <person name="Krasevec N."/>
            <person name="Kuo A."/>
            <person name="Kusch H."/>
            <person name="LaButti K."/>
            <person name="Lagendijk E.L."/>
            <person name="Lapidus A."/>
            <person name="Levasseur A."/>
            <person name="Lindquist E."/>
            <person name="Lipzen A."/>
            <person name="Logrieco A.F."/>
            <person name="MacCabe A."/>
            <person name="Maekelae M.R."/>
            <person name="Malavazi I."/>
            <person name="Melin P."/>
            <person name="Meyer V."/>
            <person name="Mielnichuk N."/>
            <person name="Miskei M."/>
            <person name="Molnar A.P."/>
            <person name="Mule G."/>
            <person name="Ngan C.Y."/>
            <person name="Orejas M."/>
            <person name="Orosz E."/>
            <person name="Ouedraogo J.P."/>
            <person name="Overkamp K.M."/>
            <person name="Park H.-S."/>
            <person name="Perrone G."/>
            <person name="Piumi F."/>
            <person name="Punt P.J."/>
            <person name="Ram A.F."/>
            <person name="Ramon A."/>
            <person name="Rauscher S."/>
            <person name="Record E."/>
            <person name="Riano-Pachon D.M."/>
            <person name="Robert V."/>
            <person name="Roehrig J."/>
            <person name="Ruller R."/>
            <person name="Salamov A."/>
            <person name="Salih N.S."/>
            <person name="Samson R.A."/>
            <person name="Sandor E."/>
            <person name="Sanguinetti M."/>
            <person name="Schuetze T."/>
            <person name="Sepcic K."/>
            <person name="Shelest E."/>
            <person name="Sherlock G."/>
            <person name="Sophianopoulou V."/>
            <person name="Squina F.M."/>
            <person name="Sun H."/>
            <person name="Susca A."/>
            <person name="Todd R.B."/>
            <person name="Tsang A."/>
            <person name="Unkles S.E."/>
            <person name="van de Wiele N."/>
            <person name="van Rossen-Uffink D."/>
            <person name="Oliveira J.V."/>
            <person name="Vesth T.C."/>
            <person name="Visser J."/>
            <person name="Yu J.-H."/>
            <person name="Zhou M."/>
            <person name="Andersen M.R."/>
            <person name="Archer D.B."/>
            <person name="Baker S.E."/>
            <person name="Benoit I."/>
            <person name="Brakhage A.A."/>
            <person name="Braus G.H."/>
            <person name="Fischer R."/>
            <person name="Frisvad J.C."/>
            <person name="Goldman G.H."/>
            <person name="Houbraken J."/>
            <person name="Oakley B."/>
            <person name="Pocsi I."/>
            <person name="Scazzocchio C."/>
            <person name="Seiboth B."/>
            <person name="vanKuyk P.A."/>
            <person name="Wortman J."/>
            <person name="Dyer P.S."/>
            <person name="Grigoriev I.V."/>
        </authorList>
    </citation>
    <scope>NUCLEOTIDE SEQUENCE [LARGE SCALE GENOMIC DNA]</scope>
    <source>
        <strain evidence="4">ATCC 16872 / CBS 172.66 / WB 5094</strain>
    </source>
</reference>
<feature type="region of interest" description="Disordered" evidence="1">
    <location>
        <begin position="1"/>
        <end position="33"/>
    </location>
</feature>
<feature type="transmembrane region" description="Helical" evidence="2">
    <location>
        <begin position="57"/>
        <end position="81"/>
    </location>
</feature>
<dbReference type="GO" id="GO:0030474">
    <property type="term" value="P:spindle pole body duplication"/>
    <property type="evidence" value="ECO:0007669"/>
    <property type="project" value="TreeGrafter"/>
</dbReference>
<evidence type="ECO:0008006" key="5">
    <source>
        <dbReference type="Google" id="ProtNLM"/>
    </source>
</evidence>
<dbReference type="PANTHER" id="PTHR28003">
    <property type="entry name" value="NUCLEOPORIN POM34"/>
    <property type="match status" value="1"/>
</dbReference>
<dbReference type="VEuPathDB" id="FungiDB:ASPACDRAFT_78711"/>
<dbReference type="GeneID" id="30979061"/>
<dbReference type="GO" id="GO:0005640">
    <property type="term" value="C:nuclear outer membrane"/>
    <property type="evidence" value="ECO:0007669"/>
    <property type="project" value="TreeGrafter"/>
</dbReference>
<dbReference type="PANTHER" id="PTHR28003:SF1">
    <property type="entry name" value="NUCLEOPORIN POM34"/>
    <property type="match status" value="1"/>
</dbReference>
<keyword evidence="2" id="KW-0472">Membrane</keyword>
<name>A0A1L9WV59_ASPA1</name>
<evidence type="ECO:0000256" key="2">
    <source>
        <dbReference type="SAM" id="Phobius"/>
    </source>
</evidence>
<dbReference type="GO" id="GO:0006606">
    <property type="term" value="P:protein import into nucleus"/>
    <property type="evidence" value="ECO:0007669"/>
    <property type="project" value="TreeGrafter"/>
</dbReference>